<keyword evidence="2" id="KW-1185">Reference proteome</keyword>
<organism evidence="1 2">
    <name type="scientific">Leeuwenhoekiella parthenopeia</name>
    <dbReference type="NCBI Taxonomy" id="2890320"/>
    <lineage>
        <taxon>Bacteria</taxon>
        <taxon>Pseudomonadati</taxon>
        <taxon>Bacteroidota</taxon>
        <taxon>Flavobacteriia</taxon>
        <taxon>Flavobacteriales</taxon>
        <taxon>Flavobacteriaceae</taxon>
        <taxon>Leeuwenhoekiella</taxon>
    </lineage>
</organism>
<protein>
    <submittedName>
        <fullName evidence="1">Uncharacterized protein</fullName>
    </submittedName>
</protein>
<dbReference type="RefSeq" id="WP_228231165.1">
    <property type="nucleotide sequence ID" value="NZ_JAJGMW010000023.1"/>
</dbReference>
<evidence type="ECO:0000313" key="1">
    <source>
        <dbReference type="EMBL" id="MCC4214097.1"/>
    </source>
</evidence>
<proteinExistence type="predicted"/>
<dbReference type="Proteomes" id="UP001197770">
    <property type="component" value="Unassembled WGS sequence"/>
</dbReference>
<name>A0ABS8GVR0_9FLAO</name>
<sequence length="184" mass="22184">MTNEKIRFNEIIKSKNDQKLDIWFCLKDLVELKGISYRSLKTMVKEIYNKYKDHGTIYKKGGRYYIKYNLLDKFELKQPRKVTNYSYNWKSNISYTTLDRYELKYHQSIIQEIKNNTPKVLYLEKIEPDKSGRLHVHMLADAKPEELKPVISNILNNYLENENYYRLYCEPVQNKACSINYLNK</sequence>
<gene>
    <name evidence="1" type="ORF">LLW17_15325</name>
</gene>
<evidence type="ECO:0000313" key="2">
    <source>
        <dbReference type="Proteomes" id="UP001197770"/>
    </source>
</evidence>
<reference evidence="1 2" key="1">
    <citation type="submission" date="2021-11" db="EMBL/GenBank/DDBJ databases">
        <title>Seasonal and diel survey of microbial diversity of the Tyrrhenian coast.</title>
        <authorList>
            <person name="Gattoni G."/>
            <person name="Corral P."/>
        </authorList>
    </citation>
    <scope>NUCLEOTIDE SEQUENCE [LARGE SCALE GENOMIC DNA]</scope>
    <source>
        <strain evidence="1 2">Mr9</strain>
    </source>
</reference>
<accession>A0ABS8GVR0</accession>
<dbReference type="EMBL" id="JAJGMW010000023">
    <property type="protein sequence ID" value="MCC4214097.1"/>
    <property type="molecule type" value="Genomic_DNA"/>
</dbReference>
<comment type="caution">
    <text evidence="1">The sequence shown here is derived from an EMBL/GenBank/DDBJ whole genome shotgun (WGS) entry which is preliminary data.</text>
</comment>